<dbReference type="GO" id="GO:0006751">
    <property type="term" value="P:glutathione catabolic process"/>
    <property type="evidence" value="ECO:0007669"/>
    <property type="project" value="UniProtKB-UniRule"/>
</dbReference>
<comment type="caution">
    <text evidence="7">The sequence shown here is derived from an EMBL/GenBank/DDBJ whole genome shotgun (WGS) entry which is preliminary data.</text>
</comment>
<comment type="catalytic activity">
    <reaction evidence="3 6">
        <text>an N-terminal (5-L-glutamyl)-[peptide] + an alpha-amino acid = 5-L-glutamyl amino acid + an N-terminal L-alpha-aminoacyl-[peptide]</text>
        <dbReference type="Rhea" id="RHEA:23904"/>
        <dbReference type="Rhea" id="RHEA-COMP:9780"/>
        <dbReference type="Rhea" id="RHEA-COMP:9795"/>
        <dbReference type="ChEBI" id="CHEBI:77644"/>
        <dbReference type="ChEBI" id="CHEBI:78597"/>
        <dbReference type="ChEBI" id="CHEBI:78599"/>
        <dbReference type="ChEBI" id="CHEBI:78608"/>
        <dbReference type="EC" id="2.3.2.2"/>
    </reaction>
</comment>
<dbReference type="InterPro" id="IPR000101">
    <property type="entry name" value="GGT_peptidase"/>
</dbReference>
<dbReference type="Gene3D" id="3.60.20.40">
    <property type="match status" value="1"/>
</dbReference>
<comment type="catalytic activity">
    <reaction evidence="2 6">
        <text>glutathione + H2O = L-cysteinylglycine + L-glutamate</text>
        <dbReference type="Rhea" id="RHEA:28807"/>
        <dbReference type="ChEBI" id="CHEBI:15377"/>
        <dbReference type="ChEBI" id="CHEBI:29985"/>
        <dbReference type="ChEBI" id="CHEBI:57925"/>
        <dbReference type="ChEBI" id="CHEBI:61694"/>
        <dbReference type="EC" id="3.4.19.13"/>
    </reaction>
</comment>
<dbReference type="Gene3D" id="1.10.246.130">
    <property type="match status" value="1"/>
</dbReference>
<evidence type="ECO:0000256" key="4">
    <source>
        <dbReference type="PIRSR" id="PIRSR600101-1"/>
    </source>
</evidence>
<dbReference type="NCBIfam" id="TIGR00066">
    <property type="entry name" value="g_glut_trans"/>
    <property type="match status" value="1"/>
</dbReference>
<keyword evidence="6" id="KW-0378">Hydrolase</keyword>
<evidence type="ECO:0000313" key="7">
    <source>
        <dbReference type="EMBL" id="KAB7706521.1"/>
    </source>
</evidence>
<dbReference type="PANTHER" id="PTHR43881">
    <property type="entry name" value="GAMMA-GLUTAMYLTRANSPEPTIDASE (AFU_ORTHOLOGUE AFUA_4G13580)"/>
    <property type="match status" value="1"/>
</dbReference>
<evidence type="ECO:0000256" key="6">
    <source>
        <dbReference type="RuleBase" id="RU368036"/>
    </source>
</evidence>
<dbReference type="InterPro" id="IPR043137">
    <property type="entry name" value="GGT_ssub_C"/>
</dbReference>
<dbReference type="InterPro" id="IPR052896">
    <property type="entry name" value="GGT-like_enzyme"/>
</dbReference>
<evidence type="ECO:0000256" key="2">
    <source>
        <dbReference type="ARBA" id="ARBA00001089"/>
    </source>
</evidence>
<protein>
    <recommendedName>
        <fullName evidence="6">Glutathione hydrolase proenzyme</fullName>
        <ecNumber evidence="6">2.3.2.2</ecNumber>
        <ecNumber evidence="6">3.4.19.13</ecNumber>
    </recommendedName>
    <component>
        <recommendedName>
            <fullName evidence="6">Glutathione hydrolase large chain</fullName>
        </recommendedName>
    </component>
    <component>
        <recommendedName>
            <fullName evidence="6">Glutathione hydrolase small chain</fullName>
        </recommendedName>
    </component>
</protein>
<comment type="pathway">
    <text evidence="6">Sulfur metabolism; glutathione metabolism.</text>
</comment>
<dbReference type="AlphaFoldDB" id="A0A6I1FKD1"/>
<keyword evidence="6 7" id="KW-0012">Acyltransferase</keyword>
<organism evidence="7 8">
    <name type="scientific">Bacillus aerolatus</name>
    <dbReference type="NCBI Taxonomy" id="2653354"/>
    <lineage>
        <taxon>Bacteria</taxon>
        <taxon>Bacillati</taxon>
        <taxon>Bacillota</taxon>
        <taxon>Bacilli</taxon>
        <taxon>Bacillales</taxon>
        <taxon>Bacillaceae</taxon>
        <taxon>Bacillus</taxon>
    </lineage>
</organism>
<dbReference type="InterPro" id="IPR029055">
    <property type="entry name" value="Ntn_hydrolases_N"/>
</dbReference>
<sequence>MADRPAGNPTLTRSVVHAPNGMAASSQPLASMTGLQILQQGGNAFDAAIAAAAVLTVVEPMQTGLGGDMFALIYNQKNKRVEALNGSGRAPFKSSRDYYLSQGYTKVPETGILSITTPGTVDGWAEVLEKHGTMTFAEVLQPAIEYAEKGFPVSEIIAAQWRRAEPLLKQNKEASEYYLIEGRAPREGEIFKNPKLADTLKAIAEGGRDAFYKGKIAREIAEYVEKQGGFLSYEDLAAHSSTWVEAISTNYRGHDVYQLPPNGQGVATLSMLNILENFDFKNVEHNSSEYIHLLTEVKKFAYADRDCFIADPDFAPVPVEKMLCKQYALSRSQQIDRLHPMTNESPGFELVGDTVYLSVVDKDRNVISFINSLFTPFGSGVVAGETGVFLQNRAVGFSLEESHLNTLEPGKRTLHTIIPALVMKDEKPYFSFGVMGGDMQPQGQVQVLLNHLEYGMNVQEAGESPRFRHSANGLALESEISSKTRLELMEKGHVVTSGLDYFGGYQGILIDPKTNMLQGGSDPRKDGCAIGY</sequence>
<evidence type="ECO:0000256" key="3">
    <source>
        <dbReference type="ARBA" id="ARBA00047417"/>
    </source>
</evidence>
<keyword evidence="6" id="KW-0865">Zymogen</keyword>
<dbReference type="Proteomes" id="UP000429595">
    <property type="component" value="Unassembled WGS sequence"/>
</dbReference>
<dbReference type="GO" id="GO:0036374">
    <property type="term" value="F:glutathione hydrolase activity"/>
    <property type="evidence" value="ECO:0007669"/>
    <property type="project" value="UniProtKB-UniRule"/>
</dbReference>
<dbReference type="EC" id="2.3.2.2" evidence="6"/>
<proteinExistence type="inferred from homology"/>
<dbReference type="GO" id="GO:0103068">
    <property type="term" value="F:leukotriene C4 gamma-glutamyl transferase activity"/>
    <property type="evidence" value="ECO:0007669"/>
    <property type="project" value="UniProtKB-EC"/>
</dbReference>
<dbReference type="Pfam" id="PF01019">
    <property type="entry name" value="G_glu_transpept"/>
    <property type="match status" value="1"/>
</dbReference>
<keyword evidence="6" id="KW-0317">Glutathione biosynthesis</keyword>
<dbReference type="GO" id="GO:0006750">
    <property type="term" value="P:glutathione biosynthetic process"/>
    <property type="evidence" value="ECO:0007669"/>
    <property type="project" value="UniProtKB-KW"/>
</dbReference>
<dbReference type="EMBL" id="WEIO01000005">
    <property type="protein sequence ID" value="KAB7706521.1"/>
    <property type="molecule type" value="Genomic_DNA"/>
</dbReference>
<comment type="subunit">
    <text evidence="6">This enzyme consists of two polypeptide chains, which are synthesized in precursor form from a single polypeptide.</text>
</comment>
<evidence type="ECO:0000256" key="1">
    <source>
        <dbReference type="ARBA" id="ARBA00001049"/>
    </source>
</evidence>
<dbReference type="SUPFAM" id="SSF56235">
    <property type="entry name" value="N-terminal nucleophile aminohydrolases (Ntn hydrolases)"/>
    <property type="match status" value="1"/>
</dbReference>
<evidence type="ECO:0000256" key="5">
    <source>
        <dbReference type="PIRSR" id="PIRSR600101-2"/>
    </source>
</evidence>
<dbReference type="PRINTS" id="PR01210">
    <property type="entry name" value="GGTRANSPTASE"/>
</dbReference>
<feature type="active site" description="Nucleophile" evidence="4">
    <location>
        <position position="354"/>
    </location>
</feature>
<dbReference type="InterPro" id="IPR043138">
    <property type="entry name" value="GGT_lsub"/>
</dbReference>
<dbReference type="RefSeq" id="WP_152151489.1">
    <property type="nucleotide sequence ID" value="NZ_WEIO01000005.1"/>
</dbReference>
<accession>A0A6I1FKD1</accession>
<gene>
    <name evidence="7" type="primary">ggt</name>
    <name evidence="7" type="ORF">F9802_09980</name>
</gene>
<dbReference type="EC" id="3.4.19.13" evidence="6"/>
<keyword evidence="6 7" id="KW-0808">Transferase</keyword>
<name>A0A6I1FKD1_9BACI</name>
<comment type="catalytic activity">
    <reaction evidence="1 6">
        <text>an S-substituted glutathione + H2O = an S-substituted L-cysteinylglycine + L-glutamate</text>
        <dbReference type="Rhea" id="RHEA:59468"/>
        <dbReference type="ChEBI" id="CHEBI:15377"/>
        <dbReference type="ChEBI" id="CHEBI:29985"/>
        <dbReference type="ChEBI" id="CHEBI:90779"/>
        <dbReference type="ChEBI" id="CHEBI:143103"/>
        <dbReference type="EC" id="3.4.19.13"/>
    </reaction>
</comment>
<evidence type="ECO:0000313" key="8">
    <source>
        <dbReference type="Proteomes" id="UP000429595"/>
    </source>
</evidence>
<reference evidence="7 8" key="1">
    <citation type="submission" date="2019-10" db="EMBL/GenBank/DDBJ databases">
        <title>Bacillus aerolatum sp. nov., isolated from bioaerosol of sport playgrounds.</title>
        <authorList>
            <person name="Chen P."/>
            <person name="Zhang G."/>
        </authorList>
    </citation>
    <scope>NUCLEOTIDE SEQUENCE [LARGE SCALE GENOMIC DNA]</scope>
    <source>
        <strain evidence="7 8">CX253</strain>
    </source>
</reference>
<dbReference type="PANTHER" id="PTHR43881:SF1">
    <property type="entry name" value="GAMMA-GLUTAMYLTRANSPEPTIDASE (AFU_ORTHOLOGUE AFUA_4G13580)"/>
    <property type="match status" value="1"/>
</dbReference>
<dbReference type="UniPathway" id="UPA00204"/>
<keyword evidence="8" id="KW-1185">Reference proteome</keyword>
<comment type="similarity">
    <text evidence="6">Belongs to the gamma-glutamyltransferase family.</text>
</comment>
<comment type="PTM">
    <text evidence="6">Cleaved by autocatalysis into a large and a small subunit.</text>
</comment>
<feature type="binding site" evidence="5">
    <location>
        <position position="437"/>
    </location>
    <ligand>
        <name>L-glutamate</name>
        <dbReference type="ChEBI" id="CHEBI:29985"/>
    </ligand>
</feature>